<protein>
    <recommendedName>
        <fullName evidence="9">Aspartate aminotransferase family protein</fullName>
    </recommendedName>
</protein>
<keyword evidence="5 6" id="KW-0663">Pyridoxal phosphate</keyword>
<dbReference type="CDD" id="cd00610">
    <property type="entry name" value="OAT_like"/>
    <property type="match status" value="1"/>
</dbReference>
<evidence type="ECO:0000256" key="5">
    <source>
        <dbReference type="ARBA" id="ARBA00022898"/>
    </source>
</evidence>
<dbReference type="Gene3D" id="3.40.640.10">
    <property type="entry name" value="Type I PLP-dependent aspartate aminotransferase-like (Major domain)"/>
    <property type="match status" value="1"/>
</dbReference>
<evidence type="ECO:0000256" key="6">
    <source>
        <dbReference type="RuleBase" id="RU003560"/>
    </source>
</evidence>
<dbReference type="GO" id="GO:0005829">
    <property type="term" value="C:cytosol"/>
    <property type="evidence" value="ECO:0007669"/>
    <property type="project" value="TreeGrafter"/>
</dbReference>
<dbReference type="NCBIfam" id="NF004767">
    <property type="entry name" value="PRK06105.1"/>
    <property type="match status" value="1"/>
</dbReference>
<dbReference type="InterPro" id="IPR049704">
    <property type="entry name" value="Aminotrans_3_PPA_site"/>
</dbReference>
<dbReference type="InterPro" id="IPR015421">
    <property type="entry name" value="PyrdxlP-dep_Trfase_major"/>
</dbReference>
<dbReference type="NCBIfam" id="NF005684">
    <property type="entry name" value="PRK07482.1"/>
    <property type="match status" value="1"/>
</dbReference>
<dbReference type="Proteomes" id="UP000241764">
    <property type="component" value="Unassembled WGS sequence"/>
</dbReference>
<dbReference type="PANTHER" id="PTHR43094">
    <property type="entry name" value="AMINOTRANSFERASE"/>
    <property type="match status" value="1"/>
</dbReference>
<dbReference type="SUPFAM" id="SSF53383">
    <property type="entry name" value="PLP-dependent transferases"/>
    <property type="match status" value="1"/>
</dbReference>
<evidence type="ECO:0000256" key="4">
    <source>
        <dbReference type="ARBA" id="ARBA00022679"/>
    </source>
</evidence>
<evidence type="ECO:0000256" key="2">
    <source>
        <dbReference type="ARBA" id="ARBA00008954"/>
    </source>
</evidence>
<evidence type="ECO:0000256" key="1">
    <source>
        <dbReference type="ARBA" id="ARBA00001933"/>
    </source>
</evidence>
<evidence type="ECO:0000313" key="8">
    <source>
        <dbReference type="Proteomes" id="UP000241764"/>
    </source>
</evidence>
<proteinExistence type="inferred from homology"/>
<keyword evidence="4" id="KW-0808">Transferase</keyword>
<dbReference type="Gene3D" id="3.90.1150.10">
    <property type="entry name" value="Aspartate Aminotransferase, domain 1"/>
    <property type="match status" value="1"/>
</dbReference>
<comment type="similarity">
    <text evidence="2 6">Belongs to the class-III pyridoxal-phosphate-dependent aminotransferase family.</text>
</comment>
<dbReference type="PROSITE" id="PS00600">
    <property type="entry name" value="AA_TRANSFER_CLASS_3"/>
    <property type="match status" value="1"/>
</dbReference>
<dbReference type="GO" id="GO:0030170">
    <property type="term" value="F:pyridoxal phosphate binding"/>
    <property type="evidence" value="ECO:0007669"/>
    <property type="project" value="InterPro"/>
</dbReference>
<accession>A0A2P7B3C3</accession>
<dbReference type="InterPro" id="IPR015422">
    <property type="entry name" value="PyrdxlP-dep_Trfase_small"/>
</dbReference>
<keyword evidence="3" id="KW-0032">Aminotransferase</keyword>
<dbReference type="AlphaFoldDB" id="A0A2P7B3C3"/>
<dbReference type="EMBL" id="PGGM01000015">
    <property type="protein sequence ID" value="PSH60940.1"/>
    <property type="molecule type" value="Genomic_DNA"/>
</dbReference>
<comment type="cofactor">
    <cofactor evidence="1">
        <name>pyridoxal 5'-phosphate</name>
        <dbReference type="ChEBI" id="CHEBI:597326"/>
    </cofactor>
</comment>
<reference evidence="8" key="1">
    <citation type="submission" date="2017-11" db="EMBL/GenBank/DDBJ databases">
        <authorList>
            <person name="Kuznetsova I."/>
            <person name="Sazanova A."/>
            <person name="Chirak E."/>
            <person name="Safronova V."/>
            <person name="Willems A."/>
        </authorList>
    </citation>
    <scope>NUCLEOTIDE SEQUENCE [LARGE SCALE GENOMIC DNA]</scope>
    <source>
        <strain evidence="8">CCBAU 03422</strain>
    </source>
</reference>
<dbReference type="FunFam" id="3.40.640.10:FF:000014">
    <property type="entry name" value="Adenosylmethionine-8-amino-7-oxononanoate aminotransferase, probable"/>
    <property type="match status" value="1"/>
</dbReference>
<dbReference type="GO" id="GO:0008483">
    <property type="term" value="F:transaminase activity"/>
    <property type="evidence" value="ECO:0007669"/>
    <property type="project" value="UniProtKB-KW"/>
</dbReference>
<dbReference type="Pfam" id="PF00202">
    <property type="entry name" value="Aminotran_3"/>
    <property type="match status" value="1"/>
</dbReference>
<name>A0A2P7B3C3_9HYPH</name>
<evidence type="ECO:0000313" key="7">
    <source>
        <dbReference type="EMBL" id="PSH60940.1"/>
    </source>
</evidence>
<dbReference type="RefSeq" id="WP_106666849.1">
    <property type="nucleotide sequence ID" value="NZ_PGGM01000015.1"/>
</dbReference>
<dbReference type="OrthoDB" id="9801834at2"/>
<comment type="caution">
    <text evidence="7">The sequence shown here is derived from an EMBL/GenBank/DDBJ whole genome shotgun (WGS) entry which is preliminary data.</text>
</comment>
<dbReference type="PANTHER" id="PTHR43094:SF1">
    <property type="entry name" value="AMINOTRANSFERASE CLASS-III"/>
    <property type="match status" value="1"/>
</dbReference>
<organism evidence="7 8">
    <name type="scientific">Phyllobacterium sophorae</name>
    <dbReference type="NCBI Taxonomy" id="1520277"/>
    <lineage>
        <taxon>Bacteria</taxon>
        <taxon>Pseudomonadati</taxon>
        <taxon>Pseudomonadota</taxon>
        <taxon>Alphaproteobacteria</taxon>
        <taxon>Hyphomicrobiales</taxon>
        <taxon>Phyllobacteriaceae</taxon>
        <taxon>Phyllobacterium</taxon>
    </lineage>
</organism>
<evidence type="ECO:0000256" key="3">
    <source>
        <dbReference type="ARBA" id="ARBA00022576"/>
    </source>
</evidence>
<dbReference type="InterPro" id="IPR015424">
    <property type="entry name" value="PyrdxlP-dep_Trfase"/>
</dbReference>
<evidence type="ECO:0008006" key="9">
    <source>
        <dbReference type="Google" id="ProtNLM"/>
    </source>
</evidence>
<sequence>MSLSNLGTEQLQEKDRSYVFHPSTYLAKHSRGETPNRIMAGAEGVYIWDTEGRKSLDGFGGLYCVNMGYGCAEIAEAIAQQARELPFAHVYAGQGTKPVALLAEAIVEYFGQNMRRVFFGLSGSDANETNIKLVWYYHNILGLPQKKKIISRLRGYHGSGLVTGSLTGLPFFHDHFDLPLEIVRHTTTPHYYRQAQDGESEEAFSKRCADELEALILAEGPETVGAFIGEPVLGTGGIIPPPQGYWTAIQAVLDKYNILLIADEVVCGFDRTGEKFGSHLYGMRPDIVTVAKGLSSAYLPISGSIIGERVWSVLEQGTEKHGALGHGWTYSGHTLCAAAALANLDVLKKKNILEHVRDVGPYWQEQMKAKLDGHPIVGEVRGVGILSAVELMRDPKQRIPFEPNLQVGVRAAATLLENGVIGRAMPHADTIGFAPPLIIKRNEIDIIVDATARTVDATYRSLKAEGVL</sequence>
<dbReference type="PIRSF" id="PIRSF000521">
    <property type="entry name" value="Transaminase_4ab_Lys_Orn"/>
    <property type="match status" value="1"/>
</dbReference>
<gene>
    <name evidence="7" type="ORF">CU103_25625</name>
</gene>
<dbReference type="InterPro" id="IPR005814">
    <property type="entry name" value="Aminotrans_3"/>
</dbReference>
<keyword evidence="8" id="KW-1185">Reference proteome</keyword>